<dbReference type="KEGG" id="kbi:30206274"/>
<keyword evidence="1" id="KW-0732">Signal</keyword>
<name>A0A1B9G7S8_9TREE</name>
<dbReference type="Proteomes" id="UP000092730">
    <property type="component" value="Chromosome 2"/>
</dbReference>
<evidence type="ECO:0008006" key="5">
    <source>
        <dbReference type="Google" id="ProtNLM"/>
    </source>
</evidence>
<dbReference type="AlphaFoldDB" id="A0A1B9G7S8"/>
<evidence type="ECO:0000313" key="2">
    <source>
        <dbReference type="EMBL" id="OCF27040.1"/>
    </source>
</evidence>
<evidence type="ECO:0000313" key="3">
    <source>
        <dbReference type="EMBL" id="WVW81186.1"/>
    </source>
</evidence>
<dbReference type="EMBL" id="KI894019">
    <property type="protein sequence ID" value="OCF27040.1"/>
    <property type="molecule type" value="Genomic_DNA"/>
</dbReference>
<dbReference type="EMBL" id="CP144542">
    <property type="protein sequence ID" value="WVW81186.1"/>
    <property type="molecule type" value="Genomic_DNA"/>
</dbReference>
<feature type="signal peptide" evidence="1">
    <location>
        <begin position="1"/>
        <end position="20"/>
    </location>
</feature>
<dbReference type="GeneID" id="30206274"/>
<dbReference type="VEuPathDB" id="FungiDB:I302_01875"/>
<reference evidence="2" key="3">
    <citation type="submission" date="2014-01" db="EMBL/GenBank/DDBJ databases">
        <title>Evolution of pathogenesis and genome organization in the Tremellales.</title>
        <authorList>
            <person name="Cuomo C."/>
            <person name="Litvintseva A."/>
            <person name="Heitman J."/>
            <person name="Chen Y."/>
            <person name="Sun S."/>
            <person name="Springer D."/>
            <person name="Dromer F."/>
            <person name="Young S."/>
            <person name="Zeng Q."/>
            <person name="Chapman S."/>
            <person name="Gujja S."/>
            <person name="Saif S."/>
            <person name="Birren B."/>
        </authorList>
    </citation>
    <scope>NUCLEOTIDE SEQUENCE</scope>
    <source>
        <strain evidence="2">CBS 10118</strain>
    </source>
</reference>
<reference evidence="3" key="2">
    <citation type="submission" date="2013-07" db="EMBL/GenBank/DDBJ databases">
        <authorList>
            <consortium name="The Broad Institute Genome Sequencing Platform"/>
            <person name="Cuomo C."/>
            <person name="Litvintseva A."/>
            <person name="Chen Y."/>
            <person name="Heitman J."/>
            <person name="Sun S."/>
            <person name="Springer D."/>
            <person name="Dromer F."/>
            <person name="Young S.K."/>
            <person name="Zeng Q."/>
            <person name="Gargeya S."/>
            <person name="Fitzgerald M."/>
            <person name="Abouelleil A."/>
            <person name="Alvarado L."/>
            <person name="Berlin A.M."/>
            <person name="Chapman S.B."/>
            <person name="Dewar J."/>
            <person name="Goldberg J."/>
            <person name="Griggs A."/>
            <person name="Gujja S."/>
            <person name="Hansen M."/>
            <person name="Howarth C."/>
            <person name="Imamovic A."/>
            <person name="Larimer J."/>
            <person name="McCowan C."/>
            <person name="Murphy C."/>
            <person name="Pearson M."/>
            <person name="Priest M."/>
            <person name="Roberts A."/>
            <person name="Saif S."/>
            <person name="Shea T."/>
            <person name="Sykes S."/>
            <person name="Wortman J."/>
            <person name="Nusbaum C."/>
            <person name="Birren B."/>
        </authorList>
    </citation>
    <scope>NUCLEOTIDE SEQUENCE</scope>
    <source>
        <strain evidence="3">CBS 10118</strain>
    </source>
</reference>
<gene>
    <name evidence="2" type="ORF">I302_01875</name>
    <name evidence="3" type="ORF">I302_103177</name>
</gene>
<sequence>MYFLVALACLLCGPIQLIAAQSPVNLGCFTLPSSGPPPGDLLPTPARDDIDCARQCDTPTPNHDKWYGFFLPNSMISINCYCSAIPPPNKDYTACEDGNVYEAWQAESVFTFVNCFSSVCAANFQEFYVDTFDQCIGECFSNNWIITDIASNGRIHCRCGGSYEIPPYNPDNTVTCDNTPNNWRVYRYFGIGPSALAKRRPRSLGRRQNAGICPQGLTACKTPNGEGDGYEVGPSSRRSLYLGIGKFELQGRS</sequence>
<proteinExistence type="predicted"/>
<reference evidence="3" key="4">
    <citation type="submission" date="2024-02" db="EMBL/GenBank/DDBJ databases">
        <title>Comparative genomics of Cryptococcus and Kwoniella reveals pathogenesis evolution and contrasting modes of karyotype evolution via chromosome fusion or intercentromeric recombination.</title>
        <authorList>
            <person name="Coelho M.A."/>
            <person name="David-Palma M."/>
            <person name="Shea T."/>
            <person name="Bowers K."/>
            <person name="McGinley-Smith S."/>
            <person name="Mohammad A.W."/>
            <person name="Gnirke A."/>
            <person name="Yurkov A.M."/>
            <person name="Nowrousian M."/>
            <person name="Sun S."/>
            <person name="Cuomo C.A."/>
            <person name="Heitman J."/>
        </authorList>
    </citation>
    <scope>NUCLEOTIDE SEQUENCE</scope>
    <source>
        <strain evidence="3">CBS 10118</strain>
    </source>
</reference>
<reference evidence="2" key="1">
    <citation type="submission" date="2013-07" db="EMBL/GenBank/DDBJ databases">
        <title>The Genome Sequence of Cryptococcus bestiolae CBS10118.</title>
        <authorList>
            <consortium name="The Broad Institute Genome Sequencing Platform"/>
            <person name="Cuomo C."/>
            <person name="Litvintseva A."/>
            <person name="Chen Y."/>
            <person name="Heitman J."/>
            <person name="Sun S."/>
            <person name="Springer D."/>
            <person name="Dromer F."/>
            <person name="Young S.K."/>
            <person name="Zeng Q."/>
            <person name="Gargeya S."/>
            <person name="Fitzgerald M."/>
            <person name="Abouelleil A."/>
            <person name="Alvarado L."/>
            <person name="Berlin A.M."/>
            <person name="Chapman S.B."/>
            <person name="Dewar J."/>
            <person name="Goldberg J."/>
            <person name="Griggs A."/>
            <person name="Gujja S."/>
            <person name="Hansen M."/>
            <person name="Howarth C."/>
            <person name="Imamovic A."/>
            <person name="Larimer J."/>
            <person name="McCowan C."/>
            <person name="Murphy C."/>
            <person name="Pearson M."/>
            <person name="Priest M."/>
            <person name="Roberts A."/>
            <person name="Saif S."/>
            <person name="Shea T."/>
            <person name="Sykes S."/>
            <person name="Wortman J."/>
            <person name="Nusbaum C."/>
            <person name="Birren B."/>
        </authorList>
    </citation>
    <scope>NUCLEOTIDE SEQUENCE [LARGE SCALE GENOMIC DNA]</scope>
    <source>
        <strain evidence="2">CBS 10118</strain>
    </source>
</reference>
<organism evidence="2">
    <name type="scientific">Kwoniella bestiolae CBS 10118</name>
    <dbReference type="NCBI Taxonomy" id="1296100"/>
    <lineage>
        <taxon>Eukaryota</taxon>
        <taxon>Fungi</taxon>
        <taxon>Dikarya</taxon>
        <taxon>Basidiomycota</taxon>
        <taxon>Agaricomycotina</taxon>
        <taxon>Tremellomycetes</taxon>
        <taxon>Tremellales</taxon>
        <taxon>Cryptococcaceae</taxon>
        <taxon>Kwoniella</taxon>
    </lineage>
</organism>
<feature type="chain" id="PRO_5042334874" description="WSC domain-containing protein" evidence="1">
    <location>
        <begin position="21"/>
        <end position="253"/>
    </location>
</feature>
<evidence type="ECO:0000313" key="4">
    <source>
        <dbReference type="Proteomes" id="UP000092730"/>
    </source>
</evidence>
<evidence type="ECO:0000256" key="1">
    <source>
        <dbReference type="SAM" id="SignalP"/>
    </source>
</evidence>
<dbReference type="RefSeq" id="XP_019048110.1">
    <property type="nucleotide sequence ID" value="XM_019188548.1"/>
</dbReference>
<keyword evidence="4" id="KW-1185">Reference proteome</keyword>
<protein>
    <recommendedName>
        <fullName evidence="5">WSC domain-containing protein</fullName>
    </recommendedName>
</protein>
<accession>A0A1B9G7S8</accession>